<dbReference type="GeneID" id="87959505"/>
<protein>
    <submittedName>
        <fullName evidence="2">Uncharacterized protein</fullName>
    </submittedName>
</protein>
<proteinExistence type="predicted"/>
<dbReference type="RefSeq" id="XP_062795116.1">
    <property type="nucleotide sequence ID" value="XM_062939065.1"/>
</dbReference>
<keyword evidence="3" id="KW-1185">Reference proteome</keyword>
<feature type="transmembrane region" description="Helical" evidence="1">
    <location>
        <begin position="27"/>
        <end position="44"/>
    </location>
</feature>
<dbReference type="EMBL" id="CP141890">
    <property type="protein sequence ID" value="WRT70377.1"/>
    <property type="molecule type" value="Genomic_DNA"/>
</dbReference>
<sequence>MDVPNQMNSLTVEPDTQERNPATYSDLIGVLGGIAFLCIIATIFKKPIQSWWDYTVPTHCGKCGKTIDHIDKRTRVAVDIHRRILLCIPWTVWYHPNCATGKVVPKALDV</sequence>
<name>A0ABZ1DCG3_9TREE</name>
<keyword evidence="1" id="KW-0812">Transmembrane</keyword>
<reference evidence="2 3" key="1">
    <citation type="submission" date="2024-01" db="EMBL/GenBank/DDBJ databases">
        <title>Comparative genomics of Cryptococcus and Kwoniella reveals pathogenesis evolution and contrasting modes of karyotype evolution via chromosome fusion or intercentromeric recombination.</title>
        <authorList>
            <person name="Coelho M.A."/>
            <person name="David-Palma M."/>
            <person name="Shea T."/>
            <person name="Bowers K."/>
            <person name="McGinley-Smith S."/>
            <person name="Mohammad A.W."/>
            <person name="Gnirke A."/>
            <person name="Yurkov A.M."/>
            <person name="Nowrousian M."/>
            <person name="Sun S."/>
            <person name="Cuomo C.A."/>
            <person name="Heitman J."/>
        </authorList>
    </citation>
    <scope>NUCLEOTIDE SEQUENCE [LARGE SCALE GENOMIC DNA]</scope>
    <source>
        <strain evidence="2">CBS 11374</strain>
    </source>
</reference>
<evidence type="ECO:0000256" key="1">
    <source>
        <dbReference type="SAM" id="Phobius"/>
    </source>
</evidence>
<keyword evidence="1" id="KW-1133">Transmembrane helix</keyword>
<evidence type="ECO:0000313" key="3">
    <source>
        <dbReference type="Proteomes" id="UP001329825"/>
    </source>
</evidence>
<dbReference type="Proteomes" id="UP001329825">
    <property type="component" value="Chromosome 10"/>
</dbReference>
<evidence type="ECO:0000313" key="2">
    <source>
        <dbReference type="EMBL" id="WRT70377.1"/>
    </source>
</evidence>
<gene>
    <name evidence="2" type="ORF">IL334_007375</name>
</gene>
<organism evidence="2 3">
    <name type="scientific">Kwoniella shivajii</name>
    <dbReference type="NCBI Taxonomy" id="564305"/>
    <lineage>
        <taxon>Eukaryota</taxon>
        <taxon>Fungi</taxon>
        <taxon>Dikarya</taxon>
        <taxon>Basidiomycota</taxon>
        <taxon>Agaricomycotina</taxon>
        <taxon>Tremellomycetes</taxon>
        <taxon>Tremellales</taxon>
        <taxon>Cryptococcaceae</taxon>
        <taxon>Kwoniella</taxon>
    </lineage>
</organism>
<keyword evidence="1" id="KW-0472">Membrane</keyword>
<accession>A0ABZ1DCG3</accession>